<dbReference type="EMBL" id="RKHO01000001">
    <property type="protein sequence ID" value="ROR90398.1"/>
    <property type="molecule type" value="Genomic_DNA"/>
</dbReference>
<accession>A0A3N2CSQ1</accession>
<dbReference type="GO" id="GO:0016020">
    <property type="term" value="C:membrane"/>
    <property type="evidence" value="ECO:0007669"/>
    <property type="project" value="UniProtKB-SubCell"/>
</dbReference>
<evidence type="ECO:0000256" key="2">
    <source>
        <dbReference type="ARBA" id="ARBA00022692"/>
    </source>
</evidence>
<dbReference type="SUPFAM" id="SSF51206">
    <property type="entry name" value="cAMP-binding domain-like"/>
    <property type="match status" value="1"/>
</dbReference>
<protein>
    <submittedName>
        <fullName evidence="7">Cyclic nucleotide-binding protein</fullName>
    </submittedName>
</protein>
<dbReference type="InterPro" id="IPR023408">
    <property type="entry name" value="MscS_beta-dom_sf"/>
</dbReference>
<name>A0A3N2CSQ1_9ACTN</name>
<comment type="caution">
    <text evidence="7">The sequence shown here is derived from an EMBL/GenBank/DDBJ whole genome shotgun (WGS) entry which is preliminary data.</text>
</comment>
<dbReference type="InterPro" id="IPR014710">
    <property type="entry name" value="RmlC-like_jellyroll"/>
</dbReference>
<dbReference type="Gene3D" id="2.30.30.60">
    <property type="match status" value="1"/>
</dbReference>
<feature type="domain" description="Cyclic nucleotide-binding" evidence="6">
    <location>
        <begin position="336"/>
        <end position="452"/>
    </location>
</feature>
<gene>
    <name evidence="7" type="ORF">EDD33_1238</name>
</gene>
<keyword evidence="3 5" id="KW-1133">Transmembrane helix</keyword>
<evidence type="ECO:0000313" key="8">
    <source>
        <dbReference type="Proteomes" id="UP000281738"/>
    </source>
</evidence>
<evidence type="ECO:0000313" key="7">
    <source>
        <dbReference type="EMBL" id="ROR90398.1"/>
    </source>
</evidence>
<dbReference type="SMART" id="SM00100">
    <property type="entry name" value="cNMP"/>
    <property type="match status" value="1"/>
</dbReference>
<dbReference type="InterPro" id="IPR018490">
    <property type="entry name" value="cNMP-bd_dom_sf"/>
</dbReference>
<feature type="transmembrane region" description="Helical" evidence="5">
    <location>
        <begin position="6"/>
        <end position="26"/>
    </location>
</feature>
<feature type="transmembrane region" description="Helical" evidence="5">
    <location>
        <begin position="141"/>
        <end position="172"/>
    </location>
</feature>
<dbReference type="Pfam" id="PF00924">
    <property type="entry name" value="MS_channel_2nd"/>
    <property type="match status" value="1"/>
</dbReference>
<dbReference type="PANTHER" id="PTHR30566">
    <property type="entry name" value="YNAI-RELATED MECHANOSENSITIVE ION CHANNEL"/>
    <property type="match status" value="1"/>
</dbReference>
<keyword evidence="4 5" id="KW-0472">Membrane</keyword>
<keyword evidence="2 5" id="KW-0812">Transmembrane</keyword>
<dbReference type="CDD" id="cd00038">
    <property type="entry name" value="CAP_ED"/>
    <property type="match status" value="1"/>
</dbReference>
<reference evidence="7 8" key="1">
    <citation type="submission" date="2018-11" db="EMBL/GenBank/DDBJ databases">
        <title>Sequencing the genomes of 1000 actinobacteria strains.</title>
        <authorList>
            <person name="Klenk H.-P."/>
        </authorList>
    </citation>
    <scope>NUCLEOTIDE SEQUENCE [LARGE SCALE GENOMIC DNA]</scope>
    <source>
        <strain evidence="7 8">DSM 12652</strain>
    </source>
</reference>
<evidence type="ECO:0000256" key="3">
    <source>
        <dbReference type="ARBA" id="ARBA00022989"/>
    </source>
</evidence>
<dbReference type="AlphaFoldDB" id="A0A3N2CSQ1"/>
<proteinExistence type="predicted"/>
<comment type="subcellular location">
    <subcellularLocation>
        <location evidence="1">Membrane</location>
    </subcellularLocation>
</comment>
<keyword evidence="8" id="KW-1185">Reference proteome</keyword>
<dbReference type="InterPro" id="IPR006685">
    <property type="entry name" value="MscS_channel_2nd"/>
</dbReference>
<dbReference type="Proteomes" id="UP000281738">
    <property type="component" value="Unassembled WGS sequence"/>
</dbReference>
<dbReference type="Gene3D" id="1.10.287.1260">
    <property type="match status" value="1"/>
</dbReference>
<evidence type="ECO:0000256" key="5">
    <source>
        <dbReference type="SAM" id="Phobius"/>
    </source>
</evidence>
<dbReference type="GO" id="GO:0055085">
    <property type="term" value="P:transmembrane transport"/>
    <property type="evidence" value="ECO:0007669"/>
    <property type="project" value="InterPro"/>
</dbReference>
<feature type="transmembrane region" description="Helical" evidence="5">
    <location>
        <begin position="113"/>
        <end position="135"/>
    </location>
</feature>
<feature type="transmembrane region" description="Helical" evidence="5">
    <location>
        <begin position="77"/>
        <end position="101"/>
    </location>
</feature>
<dbReference type="SUPFAM" id="SSF50182">
    <property type="entry name" value="Sm-like ribonucleoproteins"/>
    <property type="match status" value="1"/>
</dbReference>
<dbReference type="Pfam" id="PF00027">
    <property type="entry name" value="cNMP_binding"/>
    <property type="match status" value="1"/>
</dbReference>
<dbReference type="PANTHER" id="PTHR30566:SF25">
    <property type="entry name" value="INNER MEMBRANE PROTEIN"/>
    <property type="match status" value="1"/>
</dbReference>
<dbReference type="RefSeq" id="WP_148076951.1">
    <property type="nucleotide sequence ID" value="NZ_RKHO01000001.1"/>
</dbReference>
<feature type="transmembrane region" description="Helical" evidence="5">
    <location>
        <begin position="47"/>
        <end position="65"/>
    </location>
</feature>
<evidence type="ECO:0000259" key="6">
    <source>
        <dbReference type="PROSITE" id="PS50042"/>
    </source>
</evidence>
<sequence>MTTTDRPWFAWAMVVIVGLPVLVLVLSEVHLRLQRRGSPLAGPLNRLRLWLVPLAALLILLTQAADLSRDSNSVRLVATLVGILAVGITLGGLNAVLFGNATEGTWRDRLPSIFVDLARLVLVASGAAIVASLVWDLDVSGLFAALGVGSIVIGLALQNAVGSVVSGLLLLFEQPFKIGDTLDVDGTSGKVVEMNWRSTHLDTGTGIQVIPNATIAEASFANYSRPTPAHDHVVSTSFAPADSPHDVMRTLMEVAEGIPFLRAAGRPSVRMGPGGTYETTLPLVTAGQSAQAESLFLTWLWYAARRNAVSLDGEAFVRHPKETVGQALRSVRSTLGLTDDEIDGLADVCAVETYGQGETMLRAGLVPDRFAFVVGGHVRLVARTSDGAQLDVVDLERGDVLGAQALLRQQVPMSSVAATNVEVLQIPLSVIDELVGQKPRVARTLNAIVETRDTQMQQAFESLNGSEELAAPVHPALTPRLRVRA</sequence>
<dbReference type="PROSITE" id="PS50042">
    <property type="entry name" value="CNMP_BINDING_3"/>
    <property type="match status" value="1"/>
</dbReference>
<organism evidence="7 8">
    <name type="scientific">Nocardioides aurantiacus</name>
    <dbReference type="NCBI Taxonomy" id="86796"/>
    <lineage>
        <taxon>Bacteria</taxon>
        <taxon>Bacillati</taxon>
        <taxon>Actinomycetota</taxon>
        <taxon>Actinomycetes</taxon>
        <taxon>Propionibacteriales</taxon>
        <taxon>Nocardioidaceae</taxon>
        <taxon>Nocardioides</taxon>
    </lineage>
</organism>
<dbReference type="InterPro" id="IPR000595">
    <property type="entry name" value="cNMP-bd_dom"/>
</dbReference>
<dbReference type="OrthoDB" id="9775207at2"/>
<dbReference type="Gene3D" id="2.60.120.10">
    <property type="entry name" value="Jelly Rolls"/>
    <property type="match status" value="1"/>
</dbReference>
<evidence type="ECO:0000256" key="1">
    <source>
        <dbReference type="ARBA" id="ARBA00004370"/>
    </source>
</evidence>
<dbReference type="InterPro" id="IPR010920">
    <property type="entry name" value="LSM_dom_sf"/>
</dbReference>
<evidence type="ECO:0000256" key="4">
    <source>
        <dbReference type="ARBA" id="ARBA00023136"/>
    </source>
</evidence>